<dbReference type="PANTHER" id="PTHR13465">
    <property type="entry name" value="UPF0183 PROTEIN"/>
    <property type="match status" value="1"/>
</dbReference>
<sequence length="494" mass="54087">MASDSWAIQPGHALGFMTLGAALQDILTTIAADKDLFTSIDVHFSQSDPLTAPVVITLPHNGLRLRFDGADQRLRLIEVTDLKKSTLVYKGMELVRSQEITSSAAGPAFKRVYQMFGASYPGEYMAPSAGKSEGTYVLSWPGIAFNFPLQHSAWSPEKDHVSLLGSQAAGPAAHMAIFEGKTWSDTRKELFVREPTGPRSTTLAARPRDNLPAEIESASVEPGKRVTFERRHPAPPFTIVLNKTTPQDLVTELGAPDATFKPTIKDTAPAQTTHKRTGSTTRPRSGSRLHPGSQPSSYSSTNTDSFETDFDSEDADEDPAERANRAAYWCYFSHGMDILVGPPGDNEPSRMSNGTNPDLVVKRVVVQGNVPGSAAFNRHRRLRWTLELPPSRPSADQLLHSESHFESELKPVLLQTYTSAARDPQTAMGRVINRCWDDPMDSGFFLPDQDRDEADDGGARGSEAWLGNVRLFQFPGVMFEVLQNGAVAGLYVTT</sequence>
<name>A0AB34KFK6_9PEZI</name>
<dbReference type="PANTHER" id="PTHR13465:SF2">
    <property type="entry name" value="PHAGOSOME ASSEMBLY FACTOR 1"/>
    <property type="match status" value="1"/>
</dbReference>
<gene>
    <name evidence="3" type="ORF">WHR41_08713</name>
</gene>
<dbReference type="Pfam" id="PF03676">
    <property type="entry name" value="PHAF1"/>
    <property type="match status" value="1"/>
</dbReference>
<proteinExistence type="inferred from homology"/>
<feature type="compositionally biased region" description="Acidic residues" evidence="2">
    <location>
        <begin position="306"/>
        <end position="319"/>
    </location>
</feature>
<feature type="region of interest" description="Disordered" evidence="2">
    <location>
        <begin position="254"/>
        <end position="319"/>
    </location>
</feature>
<dbReference type="InterPro" id="IPR005373">
    <property type="entry name" value="PHAF1"/>
</dbReference>
<dbReference type="InterPro" id="IPR039156">
    <property type="entry name" value="PHAF1/BROMI"/>
</dbReference>
<dbReference type="Proteomes" id="UP000803884">
    <property type="component" value="Unassembled WGS sequence"/>
</dbReference>
<dbReference type="EMBL" id="JAAQHG020000048">
    <property type="protein sequence ID" value="KAL1582566.1"/>
    <property type="molecule type" value="Genomic_DNA"/>
</dbReference>
<evidence type="ECO:0000256" key="2">
    <source>
        <dbReference type="SAM" id="MobiDB-lite"/>
    </source>
</evidence>
<evidence type="ECO:0000313" key="3">
    <source>
        <dbReference type="EMBL" id="KAL1582566.1"/>
    </source>
</evidence>
<comment type="caution">
    <text evidence="3">The sequence shown here is derived from an EMBL/GenBank/DDBJ whole genome shotgun (WGS) entry which is preliminary data.</text>
</comment>
<dbReference type="AlphaFoldDB" id="A0AB34KFK6"/>
<dbReference type="RefSeq" id="XP_069225673.1">
    <property type="nucleotide sequence ID" value="XM_069377317.1"/>
</dbReference>
<evidence type="ECO:0000313" key="4">
    <source>
        <dbReference type="Proteomes" id="UP000803884"/>
    </source>
</evidence>
<organism evidence="3 4">
    <name type="scientific">Cladosporium halotolerans</name>
    <dbReference type="NCBI Taxonomy" id="1052096"/>
    <lineage>
        <taxon>Eukaryota</taxon>
        <taxon>Fungi</taxon>
        <taxon>Dikarya</taxon>
        <taxon>Ascomycota</taxon>
        <taxon>Pezizomycotina</taxon>
        <taxon>Dothideomycetes</taxon>
        <taxon>Dothideomycetidae</taxon>
        <taxon>Cladosporiales</taxon>
        <taxon>Cladosporiaceae</taxon>
        <taxon>Cladosporium</taxon>
    </lineage>
</organism>
<protein>
    <submittedName>
        <fullName evidence="3">Uncharacterized protein</fullName>
    </submittedName>
</protein>
<feature type="compositionally biased region" description="Polar residues" evidence="2">
    <location>
        <begin position="293"/>
        <end position="305"/>
    </location>
</feature>
<dbReference type="GO" id="GO:0005802">
    <property type="term" value="C:trans-Golgi network"/>
    <property type="evidence" value="ECO:0007669"/>
    <property type="project" value="TreeGrafter"/>
</dbReference>
<dbReference type="GO" id="GO:0043001">
    <property type="term" value="P:Golgi to plasma membrane protein transport"/>
    <property type="evidence" value="ECO:0007669"/>
    <property type="project" value="TreeGrafter"/>
</dbReference>
<evidence type="ECO:0000256" key="1">
    <source>
        <dbReference type="ARBA" id="ARBA00024339"/>
    </source>
</evidence>
<reference evidence="3 4" key="1">
    <citation type="journal article" date="2020" name="Microbiol. Resour. Announc.">
        <title>Draft Genome Sequence of a Cladosporium Species Isolated from the Mesophotic Ascidian Didemnum maculosum.</title>
        <authorList>
            <person name="Gioti A."/>
            <person name="Siaperas R."/>
            <person name="Nikolaivits E."/>
            <person name="Le Goff G."/>
            <person name="Ouazzani J."/>
            <person name="Kotoulas G."/>
            <person name="Topakas E."/>
        </authorList>
    </citation>
    <scope>NUCLEOTIDE SEQUENCE [LARGE SCALE GENOMIC DNA]</scope>
    <source>
        <strain evidence="3 4">TM138-S3</strain>
    </source>
</reference>
<dbReference type="GeneID" id="96010155"/>
<keyword evidence="4" id="KW-1185">Reference proteome</keyword>
<comment type="similarity">
    <text evidence="1">Belongs to the PHAF1 family.</text>
</comment>
<accession>A0AB34KFK6</accession>